<protein>
    <submittedName>
        <fullName evidence="3">DUF374 domain-containing protein</fullName>
    </submittedName>
</protein>
<organism evidence="3 4">
    <name type="scientific">Ferruginivarius sediminum</name>
    <dbReference type="NCBI Taxonomy" id="2661937"/>
    <lineage>
        <taxon>Bacteria</taxon>
        <taxon>Pseudomonadati</taxon>
        <taxon>Pseudomonadota</taxon>
        <taxon>Alphaproteobacteria</taxon>
        <taxon>Rhodospirillales</taxon>
        <taxon>Rhodospirillaceae</taxon>
        <taxon>Ferruginivarius</taxon>
    </lineage>
</organism>
<evidence type="ECO:0000259" key="2">
    <source>
        <dbReference type="Pfam" id="PF04028"/>
    </source>
</evidence>
<name>A0A369TDA3_9PROT</name>
<keyword evidence="4" id="KW-1185">Reference proteome</keyword>
<proteinExistence type="predicted"/>
<evidence type="ECO:0000256" key="1">
    <source>
        <dbReference type="SAM" id="MobiDB-lite"/>
    </source>
</evidence>
<reference evidence="3 4" key="1">
    <citation type="submission" date="2018-07" db="EMBL/GenBank/DDBJ databases">
        <title>Venubactetium sediminum gen. nov., sp. nov., isolated from a marine solar saltern.</title>
        <authorList>
            <person name="Wang S."/>
        </authorList>
    </citation>
    <scope>NUCLEOTIDE SEQUENCE [LARGE SCALE GENOMIC DNA]</scope>
    <source>
        <strain evidence="3 4">WD2A32</strain>
    </source>
</reference>
<accession>A0A369TDA3</accession>
<sequence length="253" mass="27677">MRLSKRILKSDMGQRLLSHLAAFYVRLVAWTTRWQIETGPVDRLVEEGEAAIGAFWHGRLLMSHLGWKAEQPRIHMMISRHRDGALIARTIGHLGFSTVDADSKTGGLNALRAMKRCLDAGDWVAITPDGPRGPRMRAKAGTIKLAQLTGAPVVPASVAMSRRRILNSWDRFQLALPFGRGIIRCGEPIRVPRDADADTLERARQALEDALNGLTGELDRRCGVPVVEPAPQAMPETDTPATDSPTAPAARSA</sequence>
<gene>
    <name evidence="3" type="ORF">DRB17_09075</name>
</gene>
<feature type="region of interest" description="Disordered" evidence="1">
    <location>
        <begin position="228"/>
        <end position="253"/>
    </location>
</feature>
<dbReference type="InterPro" id="IPR007172">
    <property type="entry name" value="DUF374"/>
</dbReference>
<dbReference type="AlphaFoldDB" id="A0A369TDA3"/>
<comment type="caution">
    <text evidence="3">The sequence shown here is derived from an EMBL/GenBank/DDBJ whole genome shotgun (WGS) entry which is preliminary data.</text>
</comment>
<feature type="compositionally biased region" description="Low complexity" evidence="1">
    <location>
        <begin position="235"/>
        <end position="253"/>
    </location>
</feature>
<evidence type="ECO:0000313" key="4">
    <source>
        <dbReference type="Proteomes" id="UP000253941"/>
    </source>
</evidence>
<evidence type="ECO:0000313" key="3">
    <source>
        <dbReference type="EMBL" id="RDD62365.1"/>
    </source>
</evidence>
<feature type="domain" description="DUF374" evidence="2">
    <location>
        <begin position="69"/>
        <end position="135"/>
    </location>
</feature>
<dbReference type="Proteomes" id="UP000253941">
    <property type="component" value="Unassembled WGS sequence"/>
</dbReference>
<dbReference type="EMBL" id="QPMH01000006">
    <property type="protein sequence ID" value="RDD62365.1"/>
    <property type="molecule type" value="Genomic_DNA"/>
</dbReference>
<dbReference type="Pfam" id="PF04028">
    <property type="entry name" value="DUF374"/>
    <property type="match status" value="1"/>
</dbReference>
<dbReference type="CDD" id="cd07983">
    <property type="entry name" value="LPLAT_DUF374-like"/>
    <property type="match status" value="1"/>
</dbReference>